<evidence type="ECO:0008006" key="3">
    <source>
        <dbReference type="Google" id="ProtNLM"/>
    </source>
</evidence>
<proteinExistence type="predicted"/>
<dbReference type="GeneID" id="5144200"/>
<sequence length="265" mass="28382">MDADTMTLSPKEIGEKLAVAGRLKFRPLCIYGSETVPAGGRPMTSVDRCIAKAMFAASACADMPPLYFGKGAMAGCCPGGIGWTGYGRLAPALEYFVSYGTREFRDGAAEYLKASPELVRASKDAVGIITPPGTYTVVRACEDLDQDPGVRAVICFGNSEQIRNLSALIHFRSADPFNPVRAAWGPTCASWITYPAGMAEKAPADSAYLGPMDPTGNCWFPENCLGIGIPVKLAIAMCEDLDSSFIVRRPEVAYPVVRDDVCSRK</sequence>
<dbReference type="eggNOG" id="arCOG02290">
    <property type="taxonomic scope" value="Archaea"/>
</dbReference>
<dbReference type="PATRIC" id="fig|351160.9.peg.2578"/>
<dbReference type="Proteomes" id="UP000000663">
    <property type="component" value="Chromosome"/>
</dbReference>
<accession>Q0W7I7</accession>
<dbReference type="InterPro" id="IPR003748">
    <property type="entry name" value="DUF169"/>
</dbReference>
<reference evidence="1 2" key="1">
    <citation type="journal article" date="2006" name="Science">
        <title>Genome of rice cluster I archaea -- the key methane producers in the rice rhizosphere.</title>
        <authorList>
            <person name="Erkel C."/>
            <person name="Kube M."/>
            <person name="Reinhardt R."/>
            <person name="Liesack W."/>
        </authorList>
    </citation>
    <scope>NUCLEOTIDE SEQUENCE [LARGE SCALE GENOMIC DNA]</scope>
    <source>
        <strain evidence="2">DSM 22066 / NBRC 105507 / MRE50</strain>
    </source>
</reference>
<dbReference type="Pfam" id="PF02596">
    <property type="entry name" value="DUF169"/>
    <property type="match status" value="1"/>
</dbReference>
<dbReference type="EMBL" id="AM114193">
    <property type="protein sequence ID" value="CAJ35656.1"/>
    <property type="molecule type" value="Genomic_DNA"/>
</dbReference>
<dbReference type="AlphaFoldDB" id="Q0W7I7"/>
<dbReference type="KEGG" id="rci:RCIX168"/>
<keyword evidence="2" id="KW-1185">Reference proteome</keyword>
<name>Q0W7I7_METAR</name>
<evidence type="ECO:0000313" key="1">
    <source>
        <dbReference type="EMBL" id="CAJ35656.1"/>
    </source>
</evidence>
<evidence type="ECO:0000313" key="2">
    <source>
        <dbReference type="Proteomes" id="UP000000663"/>
    </source>
</evidence>
<gene>
    <name evidence="1" type="ORF">RCIX168</name>
</gene>
<dbReference type="STRING" id="351160.RCIX168"/>
<organism evidence="1 2">
    <name type="scientific">Methanocella arvoryzae (strain DSM 22066 / NBRC 105507 / MRE50)</name>
    <dbReference type="NCBI Taxonomy" id="351160"/>
    <lineage>
        <taxon>Archaea</taxon>
        <taxon>Methanobacteriati</taxon>
        <taxon>Methanobacteriota</taxon>
        <taxon>Stenosarchaea group</taxon>
        <taxon>Methanomicrobia</taxon>
        <taxon>Methanocellales</taxon>
        <taxon>Methanocellaceae</taxon>
        <taxon>Methanocella</taxon>
    </lineage>
</organism>
<protein>
    <recommendedName>
        <fullName evidence="3">DUF169 domain-containing protein</fullName>
    </recommendedName>
</protein>
<dbReference type="RefSeq" id="WP_012036841.1">
    <property type="nucleotide sequence ID" value="NC_009464.1"/>
</dbReference>